<dbReference type="AlphaFoldDB" id="A0A815GC81"/>
<name>A0A815GC81_9BILA</name>
<organism evidence="1 2">
    <name type="scientific">Adineta steineri</name>
    <dbReference type="NCBI Taxonomy" id="433720"/>
    <lineage>
        <taxon>Eukaryota</taxon>
        <taxon>Metazoa</taxon>
        <taxon>Spiralia</taxon>
        <taxon>Gnathifera</taxon>
        <taxon>Rotifera</taxon>
        <taxon>Eurotatoria</taxon>
        <taxon>Bdelloidea</taxon>
        <taxon>Adinetida</taxon>
        <taxon>Adinetidae</taxon>
        <taxon>Adineta</taxon>
    </lineage>
</organism>
<accession>A0A815GC81</accession>
<protein>
    <submittedName>
        <fullName evidence="1">Uncharacterized protein</fullName>
    </submittedName>
</protein>
<sequence>MIQDIEQQQEQKQEIIEKKSRKKCRSNRRVQHFRKRCRSNGINSQTIEMLLRILQDNQEMHEKEMDHFSTVHTHNDPTAMPSILLENQDNINICASNKENVIVSTTNASSILLPSVASGEWISPPSTTIHRKRAKRYNLCNDHWNRILKLIPNYNELSPYQFKDVLIRIISLRDRQNTEQWLVNFTLLKFIQQRAQLLCDVFQLKIEDDYWKYMNNLTNMPVVIWLLEISKDIIRQNSINWDHTKTKANIERRREMIHSKLQRAENHLHMHLQQPYPLSCQMDTKTAMDHSMNIIINALIILVQNSLSPFRTNFKQKKILLEFDIHDMHLVKSFYALNPTMEQISTIQKIWRAKLKLCQKTIRQKKKNQSSSIIYHMTTENINLNQSNVSPLTQSLSPSMSNIIKARLENIEERTQRLLNFNNTISDNTFF</sequence>
<proteinExistence type="predicted"/>
<dbReference type="EMBL" id="CAJNOG010000690">
    <property type="protein sequence ID" value="CAF1336825.1"/>
    <property type="molecule type" value="Genomic_DNA"/>
</dbReference>
<reference evidence="1" key="1">
    <citation type="submission" date="2021-02" db="EMBL/GenBank/DDBJ databases">
        <authorList>
            <person name="Nowell W R."/>
        </authorList>
    </citation>
    <scope>NUCLEOTIDE SEQUENCE</scope>
</reference>
<comment type="caution">
    <text evidence="1">The sequence shown here is derived from an EMBL/GenBank/DDBJ whole genome shotgun (WGS) entry which is preliminary data.</text>
</comment>
<dbReference type="Proteomes" id="UP000663845">
    <property type="component" value="Unassembled WGS sequence"/>
</dbReference>
<evidence type="ECO:0000313" key="1">
    <source>
        <dbReference type="EMBL" id="CAF1336825.1"/>
    </source>
</evidence>
<evidence type="ECO:0000313" key="2">
    <source>
        <dbReference type="Proteomes" id="UP000663845"/>
    </source>
</evidence>
<gene>
    <name evidence="1" type="ORF">JYZ213_LOCUS34266</name>
</gene>